<proteinExistence type="inferred from homology"/>
<sequence length="539" mass="56350">MTETPRVEAAPRFGWIYASLLLVMFLAALDQTIVGTALPTVVGELDGVNHMAWVVTAYVLAMTIAMPVYGKVGDLVGRKKLFLFAIALFLLGSALCGVAQDMIQLIGFRALQGLGGAGLMITSQAILADLVPARERAKYMAPMGAVFGVASVAGPLLGGWLTDSVDWRWIFWVNVPLGIAAFAVAATMIHLPKRTSTAKIDYLGIATMAVAVTGIVLVCTWGGTEYAWSSPTILVLAVVGVLATAAFLVVEHRAVEPIIPLGLFRNRTFVVATTLGLFVGAGMFGALAYMPTFLQMAYGVNATESGLLLIPMTVGMLTGSLFSGARVSKTGRYRIYPVVGTVIAALAMLLLSRVSDETRLWAVCAILALMGLGIGLFFQLLVLTVQNAVPPREIGTATSSNNFFREIGVTLGTAILGTVFASRLTSGLADVLSGTEGVDLPGATSLTPAIVRSLPDAVQSGVVDAYTDALIPLFAFLVPMFLAGTVVALFLPHIPLASRSDVAGALEGESAGQPGDEVLGEPADEPVGRSSDEASGAQR</sequence>
<evidence type="ECO:0000313" key="12">
    <source>
        <dbReference type="Proteomes" id="UP001304340"/>
    </source>
</evidence>
<evidence type="ECO:0000256" key="7">
    <source>
        <dbReference type="ARBA" id="ARBA00023136"/>
    </source>
</evidence>
<dbReference type="AlphaFoldDB" id="A0AAF0ZA42"/>
<keyword evidence="5 9" id="KW-0812">Transmembrane</keyword>
<feature type="transmembrane region" description="Helical" evidence="9">
    <location>
        <begin position="269"/>
        <end position="290"/>
    </location>
</feature>
<feature type="transmembrane region" description="Helical" evidence="9">
    <location>
        <begin position="335"/>
        <end position="354"/>
    </location>
</feature>
<dbReference type="InterPro" id="IPR020846">
    <property type="entry name" value="MFS_dom"/>
</dbReference>
<reference evidence="12" key="1">
    <citation type="submission" date="2023-11" db="EMBL/GenBank/DDBJ databases">
        <authorList>
            <person name="Helweg L.P."/>
            <person name="Kiel A."/>
            <person name="Hitz F."/>
            <person name="Ruckert-Reed C."/>
            <person name="Busche T."/>
            <person name="Kaltschmidt B."/>
            <person name="Kaltschmidt C."/>
        </authorList>
    </citation>
    <scope>NUCLEOTIDE SEQUENCE [LARGE SCALE GENOMIC DNA]</scope>
    <source>
        <strain evidence="12">4.1</strain>
    </source>
</reference>
<evidence type="ECO:0000256" key="1">
    <source>
        <dbReference type="ARBA" id="ARBA00004651"/>
    </source>
</evidence>
<feature type="transmembrane region" description="Helical" evidence="9">
    <location>
        <begin position="50"/>
        <end position="69"/>
    </location>
</feature>
<name>A0AAF0ZA42_9MICO</name>
<feature type="transmembrane region" description="Helical" evidence="9">
    <location>
        <begin position="81"/>
        <end position="100"/>
    </location>
</feature>
<dbReference type="KEGG" id="sbil:SANBI_000566"/>
<feature type="transmembrane region" description="Helical" evidence="9">
    <location>
        <begin position="403"/>
        <end position="422"/>
    </location>
</feature>
<dbReference type="NCBIfam" id="TIGR00711">
    <property type="entry name" value="efflux_EmrB"/>
    <property type="match status" value="1"/>
</dbReference>
<dbReference type="InterPro" id="IPR036259">
    <property type="entry name" value="MFS_trans_sf"/>
</dbReference>
<evidence type="ECO:0000256" key="8">
    <source>
        <dbReference type="SAM" id="MobiDB-lite"/>
    </source>
</evidence>
<dbReference type="CDD" id="cd17502">
    <property type="entry name" value="MFS_Azr1_MDR_like"/>
    <property type="match status" value="1"/>
</dbReference>
<keyword evidence="7 9" id="KW-0472">Membrane</keyword>
<evidence type="ECO:0000256" key="4">
    <source>
        <dbReference type="ARBA" id="ARBA00022475"/>
    </source>
</evidence>
<dbReference type="RefSeq" id="WP_319158729.1">
    <property type="nucleotide sequence ID" value="NZ_CP138359.1"/>
</dbReference>
<keyword evidence="4" id="KW-1003">Cell membrane</keyword>
<dbReference type="Gene3D" id="1.20.1720.10">
    <property type="entry name" value="Multidrug resistance protein D"/>
    <property type="match status" value="1"/>
</dbReference>
<keyword evidence="12" id="KW-1185">Reference proteome</keyword>
<evidence type="ECO:0000313" key="11">
    <source>
        <dbReference type="EMBL" id="WPF82933.1"/>
    </source>
</evidence>
<feature type="transmembrane region" description="Helical" evidence="9">
    <location>
        <begin position="469"/>
        <end position="491"/>
    </location>
</feature>
<evidence type="ECO:0000256" key="6">
    <source>
        <dbReference type="ARBA" id="ARBA00022989"/>
    </source>
</evidence>
<keyword evidence="6 9" id="KW-1133">Transmembrane helix</keyword>
<dbReference type="GO" id="GO:0022857">
    <property type="term" value="F:transmembrane transporter activity"/>
    <property type="evidence" value="ECO:0007669"/>
    <property type="project" value="InterPro"/>
</dbReference>
<dbReference type="InterPro" id="IPR011701">
    <property type="entry name" value="MFS"/>
</dbReference>
<feature type="transmembrane region" description="Helical" evidence="9">
    <location>
        <begin position="106"/>
        <end position="127"/>
    </location>
</feature>
<gene>
    <name evidence="11" type="ORF">SANBI_000566</name>
</gene>
<feature type="transmembrane region" description="Helical" evidence="9">
    <location>
        <begin position="15"/>
        <end position="38"/>
    </location>
</feature>
<accession>A0AAF0ZA42</accession>
<dbReference type="EMBL" id="CP138359">
    <property type="protein sequence ID" value="WPF82933.1"/>
    <property type="molecule type" value="Genomic_DNA"/>
</dbReference>
<keyword evidence="3" id="KW-0813">Transport</keyword>
<dbReference type="PROSITE" id="PS50850">
    <property type="entry name" value="MFS"/>
    <property type="match status" value="1"/>
</dbReference>
<dbReference type="PANTHER" id="PTHR23501">
    <property type="entry name" value="MAJOR FACILITATOR SUPERFAMILY"/>
    <property type="match status" value="1"/>
</dbReference>
<feature type="transmembrane region" description="Helical" evidence="9">
    <location>
        <begin position="360"/>
        <end position="383"/>
    </location>
</feature>
<dbReference type="PRINTS" id="PR01036">
    <property type="entry name" value="TCRTETB"/>
</dbReference>
<feature type="transmembrane region" description="Helical" evidence="9">
    <location>
        <begin position="169"/>
        <end position="191"/>
    </location>
</feature>
<dbReference type="Gene3D" id="1.20.1250.20">
    <property type="entry name" value="MFS general substrate transporter like domains"/>
    <property type="match status" value="1"/>
</dbReference>
<evidence type="ECO:0000256" key="3">
    <source>
        <dbReference type="ARBA" id="ARBA00022448"/>
    </source>
</evidence>
<dbReference type="FunFam" id="1.20.1720.10:FF:000004">
    <property type="entry name" value="EmrB/QacA family drug resistance transporter"/>
    <property type="match status" value="1"/>
</dbReference>
<feature type="region of interest" description="Disordered" evidence="8">
    <location>
        <begin position="505"/>
        <end position="539"/>
    </location>
</feature>
<organism evidence="11 12">
    <name type="scientific">Sanguibacter biliveldensis</name>
    <dbReference type="NCBI Taxonomy" id="3030830"/>
    <lineage>
        <taxon>Bacteria</taxon>
        <taxon>Bacillati</taxon>
        <taxon>Actinomycetota</taxon>
        <taxon>Actinomycetes</taxon>
        <taxon>Micrococcales</taxon>
        <taxon>Sanguibacteraceae</taxon>
        <taxon>Sanguibacter</taxon>
    </lineage>
</organism>
<dbReference type="Pfam" id="PF07690">
    <property type="entry name" value="MFS_1"/>
    <property type="match status" value="1"/>
</dbReference>
<feature type="domain" description="Major facilitator superfamily (MFS) profile" evidence="10">
    <location>
        <begin position="16"/>
        <end position="496"/>
    </location>
</feature>
<feature type="transmembrane region" description="Helical" evidence="9">
    <location>
        <begin position="305"/>
        <end position="323"/>
    </location>
</feature>
<comment type="similarity">
    <text evidence="2">Belongs to the major facilitator superfamily. TCR/Tet family.</text>
</comment>
<feature type="transmembrane region" description="Helical" evidence="9">
    <location>
        <begin position="229"/>
        <end position="249"/>
    </location>
</feature>
<evidence type="ECO:0000256" key="5">
    <source>
        <dbReference type="ARBA" id="ARBA00022692"/>
    </source>
</evidence>
<dbReference type="PANTHER" id="PTHR23501:SF197">
    <property type="entry name" value="COMD"/>
    <property type="match status" value="1"/>
</dbReference>
<dbReference type="InterPro" id="IPR004638">
    <property type="entry name" value="EmrB-like"/>
</dbReference>
<protein>
    <submittedName>
        <fullName evidence="11">MDR family MFS transporter</fullName>
    </submittedName>
</protein>
<dbReference type="SUPFAM" id="SSF103473">
    <property type="entry name" value="MFS general substrate transporter"/>
    <property type="match status" value="1"/>
</dbReference>
<evidence type="ECO:0000259" key="10">
    <source>
        <dbReference type="PROSITE" id="PS50850"/>
    </source>
</evidence>
<evidence type="ECO:0000256" key="9">
    <source>
        <dbReference type="SAM" id="Phobius"/>
    </source>
</evidence>
<dbReference type="GO" id="GO:0005886">
    <property type="term" value="C:plasma membrane"/>
    <property type="evidence" value="ECO:0007669"/>
    <property type="project" value="UniProtKB-SubCell"/>
</dbReference>
<evidence type="ECO:0000256" key="2">
    <source>
        <dbReference type="ARBA" id="ARBA00007520"/>
    </source>
</evidence>
<dbReference type="Proteomes" id="UP001304340">
    <property type="component" value="Chromosome"/>
</dbReference>
<feature type="transmembrane region" description="Helical" evidence="9">
    <location>
        <begin position="139"/>
        <end position="157"/>
    </location>
</feature>
<feature type="transmembrane region" description="Helical" evidence="9">
    <location>
        <begin position="203"/>
        <end position="223"/>
    </location>
</feature>
<comment type="subcellular location">
    <subcellularLocation>
        <location evidence="1">Cell membrane</location>
        <topology evidence="1">Multi-pass membrane protein</topology>
    </subcellularLocation>
</comment>